<evidence type="ECO:0000256" key="1">
    <source>
        <dbReference type="SAM" id="Phobius"/>
    </source>
</evidence>
<dbReference type="RefSeq" id="WP_124878601.1">
    <property type="nucleotide sequence ID" value="NZ_RQJO01000015.1"/>
</dbReference>
<gene>
    <name evidence="2" type="ORF">EHT25_27615</name>
</gene>
<keyword evidence="3" id="KW-1185">Reference proteome</keyword>
<dbReference type="OrthoDB" id="5706484at2"/>
<accession>A0A3P1BE20</accession>
<keyword evidence="1" id="KW-0812">Transmembrane</keyword>
<feature type="transmembrane region" description="Helical" evidence="1">
    <location>
        <begin position="48"/>
        <end position="69"/>
    </location>
</feature>
<reference evidence="2 3" key="1">
    <citation type="submission" date="2018-11" db="EMBL/GenBank/DDBJ databases">
        <authorList>
            <person name="Zhou Z."/>
            <person name="Wang G."/>
        </authorList>
    </citation>
    <scope>NUCLEOTIDE SEQUENCE [LARGE SCALE GENOMIC DNA]</scope>
    <source>
        <strain evidence="2 3">KCTC52004</strain>
    </source>
</reference>
<dbReference type="EMBL" id="RQJO01000015">
    <property type="protein sequence ID" value="RRA98763.1"/>
    <property type="molecule type" value="Genomic_DNA"/>
</dbReference>
<comment type="caution">
    <text evidence="2">The sequence shown here is derived from an EMBL/GenBank/DDBJ whole genome shotgun (WGS) entry which is preliminary data.</text>
</comment>
<dbReference type="Proteomes" id="UP000271925">
    <property type="component" value="Unassembled WGS sequence"/>
</dbReference>
<feature type="transmembrane region" description="Helical" evidence="1">
    <location>
        <begin position="125"/>
        <end position="143"/>
    </location>
</feature>
<organism evidence="2 3">
    <name type="scientific">Larkinella rosea</name>
    <dbReference type="NCBI Taxonomy" id="2025312"/>
    <lineage>
        <taxon>Bacteria</taxon>
        <taxon>Pseudomonadati</taxon>
        <taxon>Bacteroidota</taxon>
        <taxon>Cytophagia</taxon>
        <taxon>Cytophagales</taxon>
        <taxon>Spirosomataceae</taxon>
        <taxon>Larkinella</taxon>
    </lineage>
</organism>
<name>A0A3P1BE20_9BACT</name>
<keyword evidence="1" id="KW-0472">Membrane</keyword>
<evidence type="ECO:0000313" key="2">
    <source>
        <dbReference type="EMBL" id="RRA98763.1"/>
    </source>
</evidence>
<feature type="transmembrane region" description="Helical" evidence="1">
    <location>
        <begin position="75"/>
        <end position="104"/>
    </location>
</feature>
<evidence type="ECO:0000313" key="3">
    <source>
        <dbReference type="Proteomes" id="UP000271925"/>
    </source>
</evidence>
<proteinExistence type="predicted"/>
<keyword evidence="1" id="KW-1133">Transmembrane helix</keyword>
<sequence length="223" mass="25799">MEDTEIINLWKTYGNKLEESLLMNRKNTADITKLKVQSFLASMKPLKIFTILVGILWVGFVDMLVIKLWSIASPFFLVSAGIQSLLTTIVIGVHIYQLVLIYLVDINEPIVATQNKLARLKSSTIWVTRLLFLQFPVWTTFYWSENAFRSGSLAYLYINGLVTFAFTSLAVWLFVNIKAENRNKKWFRLIFEGKEWTPVIKSMELLSQIEDYQVENETARNGK</sequence>
<dbReference type="AlphaFoldDB" id="A0A3P1BE20"/>
<protein>
    <submittedName>
        <fullName evidence="2">Uncharacterized protein</fullName>
    </submittedName>
</protein>
<feature type="transmembrane region" description="Helical" evidence="1">
    <location>
        <begin position="155"/>
        <end position="175"/>
    </location>
</feature>